<feature type="domain" description="CheR-type methyltransferase" evidence="7">
    <location>
        <begin position="2"/>
        <end position="272"/>
    </location>
</feature>
<dbReference type="Proteomes" id="UP000218896">
    <property type="component" value="Unassembled WGS sequence"/>
</dbReference>
<accession>A0A2A2F5I6</accession>
<dbReference type="InterPro" id="IPR000780">
    <property type="entry name" value="CheR_MeTrfase"/>
</dbReference>
<comment type="catalytic activity">
    <reaction evidence="1 5">
        <text>L-glutamyl-[protein] + S-adenosyl-L-methionine = [protein]-L-glutamate 5-O-methyl ester + S-adenosyl-L-homocysteine</text>
        <dbReference type="Rhea" id="RHEA:24452"/>
        <dbReference type="Rhea" id="RHEA-COMP:10208"/>
        <dbReference type="Rhea" id="RHEA-COMP:10311"/>
        <dbReference type="ChEBI" id="CHEBI:29973"/>
        <dbReference type="ChEBI" id="CHEBI:57856"/>
        <dbReference type="ChEBI" id="CHEBI:59789"/>
        <dbReference type="ChEBI" id="CHEBI:82795"/>
        <dbReference type="EC" id="2.1.1.80"/>
    </reaction>
</comment>
<dbReference type="InterPro" id="IPR050903">
    <property type="entry name" value="Bact_Chemotaxis_MeTrfase"/>
</dbReference>
<dbReference type="RefSeq" id="WP_095617935.1">
    <property type="nucleotide sequence ID" value="NZ_NSKD01000005.1"/>
</dbReference>
<evidence type="ECO:0000313" key="9">
    <source>
        <dbReference type="Proteomes" id="UP000218896"/>
    </source>
</evidence>
<organism evidence="8 9">
    <name type="scientific">Halovibrio salipaludis</name>
    <dbReference type="NCBI Taxonomy" id="2032626"/>
    <lineage>
        <taxon>Bacteria</taxon>
        <taxon>Pseudomonadati</taxon>
        <taxon>Pseudomonadota</taxon>
        <taxon>Gammaproteobacteria</taxon>
        <taxon>Oceanospirillales</taxon>
        <taxon>Halomonadaceae</taxon>
        <taxon>Halovibrio</taxon>
    </lineage>
</organism>
<dbReference type="InterPro" id="IPR029063">
    <property type="entry name" value="SAM-dependent_MTases_sf"/>
</dbReference>
<dbReference type="PIRSF" id="PIRSF000410">
    <property type="entry name" value="CheR"/>
    <property type="match status" value="1"/>
</dbReference>
<feature type="binding site" evidence="6">
    <location>
        <position position="84"/>
    </location>
    <ligand>
        <name>S-adenosyl-L-methionine</name>
        <dbReference type="ChEBI" id="CHEBI:59789"/>
    </ligand>
</feature>
<reference evidence="8 9" key="1">
    <citation type="submission" date="2017-08" db="EMBL/GenBank/DDBJ databases">
        <title>Halovibrio sewagensis sp. nov., isolated from wastewater of high salinity.</title>
        <authorList>
            <person name="Dong X."/>
            <person name="Zhang G."/>
        </authorList>
    </citation>
    <scope>NUCLEOTIDE SEQUENCE [LARGE SCALE GENOMIC DNA]</scope>
    <source>
        <strain evidence="8 9">YL5-2</strain>
    </source>
</reference>
<feature type="binding site" evidence="6">
    <location>
        <begin position="217"/>
        <end position="218"/>
    </location>
    <ligand>
        <name>S-adenosyl-L-methionine</name>
        <dbReference type="ChEBI" id="CHEBI:59789"/>
    </ligand>
</feature>
<dbReference type="GO" id="GO:0032259">
    <property type="term" value="P:methylation"/>
    <property type="evidence" value="ECO:0007669"/>
    <property type="project" value="UniProtKB-KW"/>
</dbReference>
<evidence type="ECO:0000256" key="4">
    <source>
        <dbReference type="ARBA" id="ARBA00022691"/>
    </source>
</evidence>
<dbReference type="PANTHER" id="PTHR24422">
    <property type="entry name" value="CHEMOTAXIS PROTEIN METHYLTRANSFERASE"/>
    <property type="match status" value="1"/>
</dbReference>
<dbReference type="EC" id="2.1.1.80" evidence="5"/>
<evidence type="ECO:0000256" key="5">
    <source>
        <dbReference type="PIRNR" id="PIRNR000410"/>
    </source>
</evidence>
<evidence type="ECO:0000256" key="2">
    <source>
        <dbReference type="ARBA" id="ARBA00022603"/>
    </source>
</evidence>
<dbReference type="InterPro" id="IPR036804">
    <property type="entry name" value="CheR_N_sf"/>
</dbReference>
<dbReference type="PRINTS" id="PR00996">
    <property type="entry name" value="CHERMTFRASE"/>
</dbReference>
<dbReference type="Gene3D" id="1.10.155.10">
    <property type="entry name" value="Chemotaxis receptor methyltransferase CheR, N-terminal domain"/>
    <property type="match status" value="1"/>
</dbReference>
<sequence>MSREREFQFTRGDFEWIREKVTGETGIQLNPSKDQMVYSRLARRLRALGLPDFASYRKLLERDNGEEMGQFVNALTTNLTAFFRESHHFDHLAEILQEWAGEPINIWSAGCSTGEEAYSIAMTVLENLSAQDAERVTITATDLDSSVVEHGRRGIYDEGRLSGVPALLKKRYFLRGTGRNAGKAKVKEPLRRMVTFDTQNLLHDWPFSERFRIVFCRNTVIYFNKELQAQLFERLHRYTAPGAWLYIGHSESLWKVTERFVSHGRTIYERVD</sequence>
<evidence type="ECO:0000259" key="7">
    <source>
        <dbReference type="PROSITE" id="PS50123"/>
    </source>
</evidence>
<dbReference type="AlphaFoldDB" id="A0A2A2F5I6"/>
<feature type="binding site" evidence="6">
    <location>
        <begin position="200"/>
        <end position="201"/>
    </location>
    <ligand>
        <name>S-adenosyl-L-methionine</name>
        <dbReference type="ChEBI" id="CHEBI:59789"/>
    </ligand>
</feature>
<dbReference type="InterPro" id="IPR022641">
    <property type="entry name" value="CheR_N"/>
</dbReference>
<dbReference type="Gene3D" id="3.40.50.150">
    <property type="entry name" value="Vaccinia Virus protein VP39"/>
    <property type="match status" value="1"/>
</dbReference>
<keyword evidence="2 5" id="KW-0489">Methyltransferase</keyword>
<dbReference type="PROSITE" id="PS50123">
    <property type="entry name" value="CHER"/>
    <property type="match status" value="1"/>
</dbReference>
<evidence type="ECO:0000313" key="8">
    <source>
        <dbReference type="EMBL" id="PAU79865.1"/>
    </source>
</evidence>
<dbReference type="InterPro" id="IPR022642">
    <property type="entry name" value="CheR_C"/>
</dbReference>
<dbReference type="SUPFAM" id="SSF53335">
    <property type="entry name" value="S-adenosyl-L-methionine-dependent methyltransferases"/>
    <property type="match status" value="1"/>
</dbReference>
<comment type="function">
    <text evidence="5">Methylation of the membrane-bound methyl-accepting chemotaxis proteins (MCP) to form gamma-glutamyl methyl ester residues in MCP.</text>
</comment>
<dbReference type="InterPro" id="IPR026024">
    <property type="entry name" value="Chemotaxis_MeTrfase_CheR"/>
</dbReference>
<keyword evidence="3 5" id="KW-0808">Transferase</keyword>
<feature type="binding site" evidence="6">
    <location>
        <position position="78"/>
    </location>
    <ligand>
        <name>S-adenosyl-L-methionine</name>
        <dbReference type="ChEBI" id="CHEBI:59789"/>
    </ligand>
</feature>
<dbReference type="Pfam" id="PF01739">
    <property type="entry name" value="CheR"/>
    <property type="match status" value="1"/>
</dbReference>
<evidence type="ECO:0000256" key="1">
    <source>
        <dbReference type="ARBA" id="ARBA00001541"/>
    </source>
</evidence>
<dbReference type="SMART" id="SM00138">
    <property type="entry name" value="MeTrc"/>
    <property type="match status" value="1"/>
</dbReference>
<dbReference type="PANTHER" id="PTHR24422:SF19">
    <property type="entry name" value="CHEMOTAXIS PROTEIN METHYLTRANSFERASE"/>
    <property type="match status" value="1"/>
</dbReference>
<evidence type="ECO:0000256" key="3">
    <source>
        <dbReference type="ARBA" id="ARBA00022679"/>
    </source>
</evidence>
<dbReference type="SUPFAM" id="SSF47757">
    <property type="entry name" value="Chemotaxis receptor methyltransferase CheR, N-terminal domain"/>
    <property type="match status" value="1"/>
</dbReference>
<gene>
    <name evidence="8" type="ORF">CK501_11735</name>
</gene>
<protein>
    <recommendedName>
        <fullName evidence="5">Chemotaxis protein methyltransferase</fullName>
        <ecNumber evidence="5">2.1.1.80</ecNumber>
    </recommendedName>
</protein>
<name>A0A2A2F5I6_9GAMM</name>
<keyword evidence="9" id="KW-1185">Reference proteome</keyword>
<comment type="caution">
    <text evidence="8">The sequence shown here is derived from an EMBL/GenBank/DDBJ whole genome shotgun (WGS) entry which is preliminary data.</text>
</comment>
<dbReference type="EMBL" id="NSKD01000005">
    <property type="protein sequence ID" value="PAU79865.1"/>
    <property type="molecule type" value="Genomic_DNA"/>
</dbReference>
<dbReference type="GO" id="GO:0008983">
    <property type="term" value="F:protein-glutamate O-methyltransferase activity"/>
    <property type="evidence" value="ECO:0007669"/>
    <property type="project" value="UniProtKB-EC"/>
</dbReference>
<proteinExistence type="predicted"/>
<keyword evidence="4 5" id="KW-0949">S-adenosyl-L-methionine</keyword>
<evidence type="ECO:0000256" key="6">
    <source>
        <dbReference type="PIRSR" id="PIRSR000410-1"/>
    </source>
</evidence>
<feature type="binding site" evidence="6">
    <location>
        <position position="80"/>
    </location>
    <ligand>
        <name>S-adenosyl-L-methionine</name>
        <dbReference type="ChEBI" id="CHEBI:59789"/>
    </ligand>
</feature>
<feature type="binding site" evidence="6">
    <location>
        <position position="116"/>
    </location>
    <ligand>
        <name>S-adenosyl-L-methionine</name>
        <dbReference type="ChEBI" id="CHEBI:59789"/>
    </ligand>
</feature>
<dbReference type="Pfam" id="PF03705">
    <property type="entry name" value="CheR_N"/>
    <property type="match status" value="1"/>
</dbReference>
<dbReference type="OrthoDB" id="9816309at2"/>
<feature type="binding site" evidence="6">
    <location>
        <position position="142"/>
    </location>
    <ligand>
        <name>S-adenosyl-L-methionine</name>
        <dbReference type="ChEBI" id="CHEBI:59789"/>
    </ligand>
</feature>